<dbReference type="EMBL" id="NOIG01000010">
    <property type="protein sequence ID" value="OYD49160.1"/>
    <property type="molecule type" value="Genomic_DNA"/>
</dbReference>
<organism evidence="1 2">
    <name type="scientific">Acidovorax kalamii</name>
    <dbReference type="NCBI Taxonomy" id="2004485"/>
    <lineage>
        <taxon>Bacteria</taxon>
        <taxon>Pseudomonadati</taxon>
        <taxon>Pseudomonadota</taxon>
        <taxon>Betaproteobacteria</taxon>
        <taxon>Burkholderiales</taxon>
        <taxon>Comamonadaceae</taxon>
        <taxon>Acidovorax</taxon>
    </lineage>
</organism>
<sequence>MTELFVNDRLLSRFDDLIHEGEARWQEFQKDEKRVIMDIVGFVQWSTSCLNLLDKLSISTNRFVTQFEVWAVGGPGKQMNIGAALGVLKSARHEYSCGLAIEYQLSVSAAVFSGLLDEATYLLKKGYTRAAAVLLGASLEEGLKARARAIPVALSPRDTLSPVIVKLKSPEVGVLTEFEAKRLEAIARLRNDAAHGGEFAYEASVVESAIKEVEATLGRLLSAA</sequence>
<reference evidence="1 2" key="1">
    <citation type="submission" date="2017-07" db="EMBL/GenBank/DDBJ databases">
        <title>Acidovorax KNDSW TSA 6 genome sequence and assembly.</title>
        <authorList>
            <person name="Mayilraj S."/>
        </authorList>
    </citation>
    <scope>NUCLEOTIDE SEQUENCE [LARGE SCALE GENOMIC DNA]</scope>
    <source>
        <strain evidence="1 2">KNDSW-TSA6</strain>
    </source>
</reference>
<proteinExistence type="predicted"/>
<dbReference type="RefSeq" id="WP_094290578.1">
    <property type="nucleotide sequence ID" value="NZ_NOIG01000010.1"/>
</dbReference>
<dbReference type="AlphaFoldDB" id="A0A235EJJ2"/>
<dbReference type="OrthoDB" id="1435962at2"/>
<evidence type="ECO:0000313" key="1">
    <source>
        <dbReference type="EMBL" id="OYD49160.1"/>
    </source>
</evidence>
<keyword evidence="2" id="KW-1185">Reference proteome</keyword>
<comment type="caution">
    <text evidence="1">The sequence shown here is derived from an EMBL/GenBank/DDBJ whole genome shotgun (WGS) entry which is preliminary data.</text>
</comment>
<gene>
    <name evidence="1" type="ORF">CBY09_15980</name>
</gene>
<accession>A0A235EJJ2</accession>
<evidence type="ECO:0000313" key="2">
    <source>
        <dbReference type="Proteomes" id="UP000215441"/>
    </source>
</evidence>
<dbReference type="Proteomes" id="UP000215441">
    <property type="component" value="Unassembled WGS sequence"/>
</dbReference>
<protein>
    <submittedName>
        <fullName evidence="1">Uncharacterized protein</fullName>
    </submittedName>
</protein>
<name>A0A235EJJ2_9BURK</name>